<dbReference type="Proteomes" id="UP000694388">
    <property type="component" value="Unplaced"/>
</dbReference>
<dbReference type="InterPro" id="IPR019481">
    <property type="entry name" value="TFIIIC_triple_barrel"/>
</dbReference>
<dbReference type="PANTHER" id="PTHR21860:SF2">
    <property type="entry name" value="GENERAL TRANSCRIPTION FACTOR 3C POLYPEPTIDE 6"/>
    <property type="match status" value="1"/>
</dbReference>
<proteinExistence type="predicted"/>
<evidence type="ECO:0000256" key="1">
    <source>
        <dbReference type="SAM" id="MobiDB-lite"/>
    </source>
</evidence>
<dbReference type="AlphaFoldDB" id="A0A8C4QSW0"/>
<name>A0A8C4QSW0_EPTBU</name>
<organism evidence="3 4">
    <name type="scientific">Eptatretus burgeri</name>
    <name type="common">Inshore hagfish</name>
    <dbReference type="NCBI Taxonomy" id="7764"/>
    <lineage>
        <taxon>Eukaryota</taxon>
        <taxon>Metazoa</taxon>
        <taxon>Chordata</taxon>
        <taxon>Craniata</taxon>
        <taxon>Vertebrata</taxon>
        <taxon>Cyclostomata</taxon>
        <taxon>Myxini</taxon>
        <taxon>Myxiniformes</taxon>
        <taxon>Myxinidae</taxon>
        <taxon>Eptatretinae</taxon>
        <taxon>Eptatretus</taxon>
    </lineage>
</organism>
<dbReference type="Ensembl" id="ENSEBUT00000019832.1">
    <property type="protein sequence ID" value="ENSEBUP00000019256.1"/>
    <property type="gene ID" value="ENSEBUG00000011985.1"/>
</dbReference>
<reference evidence="3" key="2">
    <citation type="submission" date="2025-09" db="UniProtKB">
        <authorList>
            <consortium name="Ensembl"/>
        </authorList>
    </citation>
    <scope>IDENTIFICATION</scope>
</reference>
<feature type="domain" description="Transcription factor TFIIIC triple barrel" evidence="2">
    <location>
        <begin position="8"/>
        <end position="95"/>
    </location>
</feature>
<dbReference type="GO" id="GO:0000127">
    <property type="term" value="C:transcription factor TFIIIC complex"/>
    <property type="evidence" value="ECO:0007669"/>
    <property type="project" value="TreeGrafter"/>
</dbReference>
<feature type="compositionally biased region" description="Low complexity" evidence="1">
    <location>
        <begin position="137"/>
        <end position="148"/>
    </location>
</feature>
<dbReference type="PANTHER" id="PTHR21860">
    <property type="entry name" value="TRANSCRIPTION INITIATION FACTOR IIIC TFIIIC , POLYPEPTIDE 6-RELATED"/>
    <property type="match status" value="1"/>
</dbReference>
<accession>A0A8C4QSW0</accession>
<evidence type="ECO:0000313" key="3">
    <source>
        <dbReference type="Ensembl" id="ENSEBUP00000019256.1"/>
    </source>
</evidence>
<feature type="region of interest" description="Disordered" evidence="1">
    <location>
        <begin position="136"/>
        <end position="157"/>
    </location>
</feature>
<dbReference type="GeneTree" id="ENSGT00390000000510"/>
<dbReference type="GO" id="GO:0006383">
    <property type="term" value="P:transcription by RNA polymerase III"/>
    <property type="evidence" value="ECO:0007669"/>
    <property type="project" value="InterPro"/>
</dbReference>
<dbReference type="Pfam" id="PF10419">
    <property type="entry name" value="TFIIIC_sub6"/>
    <property type="match status" value="1"/>
</dbReference>
<sequence length="157" mass="17269">MEVVSVDEEQDVVVELSGMTNDDFISLSNNCKILGVDTEQPVLQIGGLFFTGEYQDAIGTCVVFKEKELLAGAEHPGLRYFCHTRKKLVMNRTFLSEKESDNTSRRMLDLDSIGDFSAAGCSVGYHPRTDKTWKITHSASSHSSSGSGLEDDEVTNP</sequence>
<reference evidence="3" key="1">
    <citation type="submission" date="2025-08" db="UniProtKB">
        <authorList>
            <consortium name="Ensembl"/>
        </authorList>
    </citation>
    <scope>IDENTIFICATION</scope>
</reference>
<evidence type="ECO:0000313" key="4">
    <source>
        <dbReference type="Proteomes" id="UP000694388"/>
    </source>
</evidence>
<evidence type="ECO:0000259" key="2">
    <source>
        <dbReference type="Pfam" id="PF10419"/>
    </source>
</evidence>
<protein>
    <submittedName>
        <fullName evidence="3">General transcription factor IIIC, polypeptide 6, alpha</fullName>
    </submittedName>
</protein>
<dbReference type="InterPro" id="IPR042771">
    <property type="entry name" value="GTF3C6-like"/>
</dbReference>
<keyword evidence="4" id="KW-1185">Reference proteome</keyword>
<dbReference type="Gene3D" id="2.60.40.4370">
    <property type="match status" value="1"/>
</dbReference>